<keyword evidence="3" id="KW-1185">Reference proteome</keyword>
<dbReference type="EMBL" id="JOSZ01000005">
    <property type="protein sequence ID" value="KFM19734.1"/>
    <property type="molecule type" value="Genomic_DNA"/>
</dbReference>
<dbReference type="AlphaFoldDB" id="A0A087S1Y0"/>
<sequence length="426" mass="48526">MVFGWGKKKQEEKPVETAPQTKEISLNEVKNIVAELEKLRESQTVSEVKHLRNSTAPLIDELIKVGKMLEKDTLNVDDIDKHLAIIVVRGKKQVIDVIKKGVVSLPEVSNIENAKKLDTSLNQILKKVGDVLGRQTRVIHIFAKKYATQLKDNLEVMNQNHSEIHDILQNYDNTKSSSSEILDTLKKIDTLKSKKIEKTQKIADTNNELESVKEHISSLEKSIDEIKSSDEYRKYIESKKSLESFKTQKSKIKDEINSQFTKISRPLGRYEYASSLDKEQKSILTTLAENPFDVLTPQNKDSIIVILENVRKGITSGSISVKDVDKTLSQITETEETLDGFISKVSEYFQKYQQMSDVLNSLRSEKLISLESELTKTSENRDDLQLKSETFQGEVDEIDSSIPQLVSEIEKKLRLFSNTKYTLLMS</sequence>
<accession>A0A087S1Y0</accession>
<feature type="coiled-coil region" evidence="1">
    <location>
        <begin position="188"/>
        <end position="229"/>
    </location>
</feature>
<evidence type="ECO:0000256" key="1">
    <source>
        <dbReference type="SAM" id="Coils"/>
    </source>
</evidence>
<dbReference type="PATRIC" id="fig|1502295.3.peg.457"/>
<evidence type="ECO:0000313" key="2">
    <source>
        <dbReference type="EMBL" id="KFM19734.1"/>
    </source>
</evidence>
<proteinExistence type="predicted"/>
<organism evidence="2 3">
    <name type="scientific">Marine Group I thaumarchaeote SCGC AAA799-P11</name>
    <dbReference type="NCBI Taxonomy" id="1502295"/>
    <lineage>
        <taxon>Archaea</taxon>
        <taxon>Nitrososphaerota</taxon>
        <taxon>Marine Group I</taxon>
    </lineage>
</organism>
<evidence type="ECO:0000313" key="3">
    <source>
        <dbReference type="Proteomes" id="UP000029387"/>
    </source>
</evidence>
<name>A0A087S1Y0_9ARCH</name>
<protein>
    <recommendedName>
        <fullName evidence="4">Exonuclease SbcC</fullName>
    </recommendedName>
</protein>
<keyword evidence="1" id="KW-0175">Coiled coil</keyword>
<gene>
    <name evidence="2" type="ORF">AAA799P11_00474</name>
</gene>
<reference evidence="2 3" key="1">
    <citation type="submission" date="2014-06" db="EMBL/GenBank/DDBJ databases">
        <authorList>
            <person name="Ngugi D.K."/>
            <person name="Blom J."/>
            <person name="Alam I."/>
            <person name="Rashid M."/>
            <person name="Baalawi W."/>
            <person name="Zhang G."/>
            <person name="Hikmawan T."/>
            <person name="Guan Y."/>
            <person name="Antunes A."/>
            <person name="Siam R."/>
            <person name="El-Dorry H."/>
            <person name="Bajic V."/>
            <person name="Stingl U."/>
        </authorList>
    </citation>
    <scope>NUCLEOTIDE SEQUENCE [LARGE SCALE GENOMIC DNA]</scope>
    <source>
        <strain evidence="2">SCGC AAA799-P11</strain>
    </source>
</reference>
<evidence type="ECO:0008006" key="4">
    <source>
        <dbReference type="Google" id="ProtNLM"/>
    </source>
</evidence>
<dbReference type="Proteomes" id="UP000029387">
    <property type="component" value="Unassembled WGS sequence"/>
</dbReference>
<comment type="caution">
    <text evidence="2">The sequence shown here is derived from an EMBL/GenBank/DDBJ whole genome shotgun (WGS) entry which is preliminary data.</text>
</comment>